<protein>
    <submittedName>
        <fullName evidence="2">Uncharacterized protein</fullName>
    </submittedName>
</protein>
<feature type="compositionally biased region" description="Low complexity" evidence="1">
    <location>
        <begin position="15"/>
        <end position="24"/>
    </location>
</feature>
<evidence type="ECO:0000256" key="1">
    <source>
        <dbReference type="SAM" id="MobiDB-lite"/>
    </source>
</evidence>
<feature type="region of interest" description="Disordered" evidence="1">
    <location>
        <begin position="273"/>
        <end position="297"/>
    </location>
</feature>
<feature type="region of interest" description="Disordered" evidence="1">
    <location>
        <begin position="1"/>
        <end position="24"/>
    </location>
</feature>
<dbReference type="EMBL" id="BKCJ010252329">
    <property type="protein sequence ID" value="GEZ20709.1"/>
    <property type="molecule type" value="Genomic_DNA"/>
</dbReference>
<accession>A0A699I8Y8</accession>
<dbReference type="AlphaFoldDB" id="A0A699I8Y8"/>
<gene>
    <name evidence="2" type="ORF">Tci_492682</name>
</gene>
<reference evidence="2" key="1">
    <citation type="journal article" date="2019" name="Sci. Rep.">
        <title>Draft genome of Tanacetum cinerariifolium, the natural source of mosquito coil.</title>
        <authorList>
            <person name="Yamashiro T."/>
            <person name="Shiraishi A."/>
            <person name="Satake H."/>
            <person name="Nakayama K."/>
        </authorList>
    </citation>
    <scope>NUCLEOTIDE SEQUENCE</scope>
</reference>
<sequence>PKAPTNLKTKKKRISPSSKPKSPYKVRVILPKKQVTETQHAEVTVATANITKNLVASELAEEQVLDKNIVEEDDVGVYSMEEPTFEQDEGSQRSTSDDNVIDITPKDDKERDASDSNLRSMPSDDLASLTDFETPDSDDETSISVTKEHSADNLNVTSDGDVALPYAFAGVSALSDPFGRLQRELTTIYSKVDQMESQFTKRVSDELKSYVPSLIANTLKEQLHGMKEVCNKLSACTSTVATHSQYVQDLMIMFYDMVSLLEVVEVFKKANAEGKKREKNNQKTPKDTEVQQTDDQESATLKAQAQKWIEHEAKKAKIIEEYNHLISFRADQMPIIKIIYVVNPNKEATMKITIGDNPLNLINLRAKFQWVINQSKKLGLPPPSALATFGMIDEDKKGKGQILEEVFMKENVVVNGMHRNLVPPSRLKSEKGLSSRNLSLRFSSTMGIETWSCKEKKNYIWLPQLI</sequence>
<name>A0A699I8Y8_TANCI</name>
<organism evidence="2">
    <name type="scientific">Tanacetum cinerariifolium</name>
    <name type="common">Dalmatian daisy</name>
    <name type="synonym">Chrysanthemum cinerariifolium</name>
    <dbReference type="NCBI Taxonomy" id="118510"/>
    <lineage>
        <taxon>Eukaryota</taxon>
        <taxon>Viridiplantae</taxon>
        <taxon>Streptophyta</taxon>
        <taxon>Embryophyta</taxon>
        <taxon>Tracheophyta</taxon>
        <taxon>Spermatophyta</taxon>
        <taxon>Magnoliopsida</taxon>
        <taxon>eudicotyledons</taxon>
        <taxon>Gunneridae</taxon>
        <taxon>Pentapetalae</taxon>
        <taxon>asterids</taxon>
        <taxon>campanulids</taxon>
        <taxon>Asterales</taxon>
        <taxon>Asteraceae</taxon>
        <taxon>Asteroideae</taxon>
        <taxon>Anthemideae</taxon>
        <taxon>Anthemidinae</taxon>
        <taxon>Tanacetum</taxon>
    </lineage>
</organism>
<feature type="non-terminal residue" evidence="2">
    <location>
        <position position="1"/>
    </location>
</feature>
<comment type="caution">
    <text evidence="2">The sequence shown here is derived from an EMBL/GenBank/DDBJ whole genome shotgun (WGS) entry which is preliminary data.</text>
</comment>
<feature type="compositionally biased region" description="Basic and acidic residues" evidence="1">
    <location>
        <begin position="273"/>
        <end position="289"/>
    </location>
</feature>
<feature type="region of interest" description="Disordered" evidence="1">
    <location>
        <begin position="83"/>
        <end position="144"/>
    </location>
</feature>
<feature type="compositionally biased region" description="Basic and acidic residues" evidence="1">
    <location>
        <begin position="104"/>
        <end position="114"/>
    </location>
</feature>
<proteinExistence type="predicted"/>
<evidence type="ECO:0000313" key="2">
    <source>
        <dbReference type="EMBL" id="GEZ20709.1"/>
    </source>
</evidence>